<name>A0ABQ5HF16_9ASTR</name>
<dbReference type="EMBL" id="BQNB010019479">
    <property type="protein sequence ID" value="GJT85733.1"/>
    <property type="molecule type" value="Genomic_DNA"/>
</dbReference>
<evidence type="ECO:0000259" key="2">
    <source>
        <dbReference type="Pfam" id="PF07944"/>
    </source>
</evidence>
<comment type="caution">
    <text evidence="3">The sequence shown here is derived from an EMBL/GenBank/DDBJ whole genome shotgun (WGS) entry which is preliminary data.</text>
</comment>
<dbReference type="PANTHER" id="PTHR31151">
    <property type="entry name" value="PROLINE-TRNA LIGASE (DUF1680)"/>
    <property type="match status" value="1"/>
</dbReference>
<keyword evidence="3" id="KW-0378">Hydrolase</keyword>
<feature type="domain" description="Non-reducing end beta-L-arabinofuranosidase-like GH127 catalytic" evidence="2">
    <location>
        <begin position="63"/>
        <end position="224"/>
    </location>
</feature>
<dbReference type="PANTHER" id="PTHR31151:SF0">
    <property type="entry name" value="PROLINE-TRNA LIGASE (DUF1680)"/>
    <property type="match status" value="1"/>
</dbReference>
<protein>
    <submittedName>
        <fullName evidence="3">Glycosyl hydrolase</fullName>
    </submittedName>
</protein>
<dbReference type="Proteomes" id="UP001151760">
    <property type="component" value="Unassembled WGS sequence"/>
</dbReference>
<dbReference type="Pfam" id="PF07944">
    <property type="entry name" value="Beta-AFase-like_GH127_cat"/>
    <property type="match status" value="1"/>
</dbReference>
<evidence type="ECO:0000313" key="4">
    <source>
        <dbReference type="Proteomes" id="UP001151760"/>
    </source>
</evidence>
<reference evidence="3" key="1">
    <citation type="journal article" date="2022" name="Int. J. Mol. Sci.">
        <title>Draft Genome of Tanacetum Coccineum: Genomic Comparison of Closely Related Tanacetum-Family Plants.</title>
        <authorList>
            <person name="Yamashiro T."/>
            <person name="Shiraishi A."/>
            <person name="Nakayama K."/>
            <person name="Satake H."/>
        </authorList>
    </citation>
    <scope>NUCLEOTIDE SEQUENCE</scope>
</reference>
<reference evidence="3" key="2">
    <citation type="submission" date="2022-01" db="EMBL/GenBank/DDBJ databases">
        <authorList>
            <person name="Yamashiro T."/>
            <person name="Shiraishi A."/>
            <person name="Satake H."/>
            <person name="Nakayama K."/>
        </authorList>
    </citation>
    <scope>NUCLEOTIDE SEQUENCE</scope>
</reference>
<proteinExistence type="predicted"/>
<dbReference type="GO" id="GO:0016787">
    <property type="term" value="F:hydrolase activity"/>
    <property type="evidence" value="ECO:0007669"/>
    <property type="project" value="UniProtKB-KW"/>
</dbReference>
<sequence>MTQKGYPFLEELLSNDSFSLPENESFHFYVPSSPRPPAKPPDDDEIKKPDTEVLTAKVVGDISELDVHVPNMLDVDRLVYSFRETASLPNFEVAYGGWEAPDQELRGHFVGHYLSALAQMWASTSNDTLKKKMTAVVSALVECQEKIGTVYLSAFTSKIFNCFEAIKPVWAPYYTIHKIMAGLVDKVEFCKSEMKVVTTIPRLANRQRRHRRNQSNQIFQKELIWENPYVTPLF</sequence>
<accession>A0ABQ5HF16</accession>
<keyword evidence="4" id="KW-1185">Reference proteome</keyword>
<dbReference type="InterPro" id="IPR012878">
    <property type="entry name" value="Beta-AFase-like_GH127_cat"/>
</dbReference>
<evidence type="ECO:0000313" key="3">
    <source>
        <dbReference type="EMBL" id="GJT85733.1"/>
    </source>
</evidence>
<evidence type="ECO:0000256" key="1">
    <source>
        <dbReference type="SAM" id="MobiDB-lite"/>
    </source>
</evidence>
<organism evidence="3 4">
    <name type="scientific">Tanacetum coccineum</name>
    <dbReference type="NCBI Taxonomy" id="301880"/>
    <lineage>
        <taxon>Eukaryota</taxon>
        <taxon>Viridiplantae</taxon>
        <taxon>Streptophyta</taxon>
        <taxon>Embryophyta</taxon>
        <taxon>Tracheophyta</taxon>
        <taxon>Spermatophyta</taxon>
        <taxon>Magnoliopsida</taxon>
        <taxon>eudicotyledons</taxon>
        <taxon>Gunneridae</taxon>
        <taxon>Pentapetalae</taxon>
        <taxon>asterids</taxon>
        <taxon>campanulids</taxon>
        <taxon>Asterales</taxon>
        <taxon>Asteraceae</taxon>
        <taxon>Asteroideae</taxon>
        <taxon>Anthemideae</taxon>
        <taxon>Anthemidinae</taxon>
        <taxon>Tanacetum</taxon>
    </lineage>
</organism>
<gene>
    <name evidence="3" type="ORF">Tco_1067450</name>
</gene>
<feature type="region of interest" description="Disordered" evidence="1">
    <location>
        <begin position="28"/>
        <end position="47"/>
    </location>
</feature>